<dbReference type="Proteomes" id="UP000616151">
    <property type="component" value="Unassembled WGS sequence"/>
</dbReference>
<comment type="caution">
    <text evidence="1">The sequence shown here is derived from an EMBL/GenBank/DDBJ whole genome shotgun (WGS) entry which is preliminary data.</text>
</comment>
<evidence type="ECO:0000313" key="1">
    <source>
        <dbReference type="EMBL" id="MBK1871410.1"/>
    </source>
</evidence>
<proteinExistence type="predicted"/>
<organism evidence="1 2">
    <name type="scientific">Taklimakanibacter albus</name>
    <dbReference type="NCBI Taxonomy" id="2800327"/>
    <lineage>
        <taxon>Bacteria</taxon>
        <taxon>Pseudomonadati</taxon>
        <taxon>Pseudomonadota</taxon>
        <taxon>Alphaproteobacteria</taxon>
        <taxon>Hyphomicrobiales</taxon>
        <taxon>Aestuariivirgaceae</taxon>
        <taxon>Taklimakanibacter</taxon>
    </lineage>
</organism>
<gene>
    <name evidence="1" type="ORF">JHL16_33895</name>
</gene>
<keyword evidence="2" id="KW-1185">Reference proteome</keyword>
<reference evidence="1" key="1">
    <citation type="submission" date="2021-01" db="EMBL/GenBank/DDBJ databases">
        <authorList>
            <person name="Sun Q."/>
        </authorList>
    </citation>
    <scope>NUCLEOTIDE SEQUENCE</scope>
    <source>
        <strain evidence="1">YIM B02566</strain>
    </source>
</reference>
<name>A0ACC5RFP5_9HYPH</name>
<evidence type="ECO:0000313" key="2">
    <source>
        <dbReference type="Proteomes" id="UP000616151"/>
    </source>
</evidence>
<accession>A0ACC5RFP5</accession>
<sequence length="218" mass="25223">MKRAIKRVLTIETRRNDLILGTLRSIEKYGYQNSTVQTICEESGVSRGLIGHYFESKDDLLMAAFQHLNAELDKEARLAVRAAGPDPFRRLIAAGLITFAQERRYSQVTLHFWSTALSNPKLLEHHRNLWARFRASTERLMTRAAAERNMEIDIRHSALMFTQLIDGLWLGWTLEKSYDLETCRMLVRDWICKLFNEDPANYPTTMPVREEGSPHVQG</sequence>
<dbReference type="EMBL" id="JAENHL010000008">
    <property type="protein sequence ID" value="MBK1871410.1"/>
    <property type="molecule type" value="Genomic_DNA"/>
</dbReference>
<protein>
    <submittedName>
        <fullName evidence="1">TetR family transcriptional regulator C-terminal domain-containing protein</fullName>
    </submittedName>
</protein>